<dbReference type="EMBL" id="JAQMWT010000360">
    <property type="protein sequence ID" value="KAJ8603167.1"/>
    <property type="molecule type" value="Genomic_DNA"/>
</dbReference>
<evidence type="ECO:0000256" key="1">
    <source>
        <dbReference type="ARBA" id="ARBA00000971"/>
    </source>
</evidence>
<accession>A0AAD7UDG3</accession>
<dbReference type="InterPro" id="IPR046357">
    <property type="entry name" value="PPIase_dom_sf"/>
</dbReference>
<dbReference type="EC" id="5.2.1.8" evidence="2 5"/>
<evidence type="ECO:0000313" key="8">
    <source>
        <dbReference type="Proteomes" id="UP001230188"/>
    </source>
</evidence>
<dbReference type="Gene3D" id="3.10.50.40">
    <property type="match status" value="1"/>
</dbReference>
<gene>
    <name evidence="7" type="ORF">CTAYLR_004605</name>
</gene>
<evidence type="ECO:0000256" key="5">
    <source>
        <dbReference type="PROSITE-ProRule" id="PRU00277"/>
    </source>
</evidence>
<dbReference type="GO" id="GO:0003755">
    <property type="term" value="F:peptidyl-prolyl cis-trans isomerase activity"/>
    <property type="evidence" value="ECO:0007669"/>
    <property type="project" value="UniProtKB-KW"/>
</dbReference>
<evidence type="ECO:0000256" key="3">
    <source>
        <dbReference type="ARBA" id="ARBA00023110"/>
    </source>
</evidence>
<keyword evidence="3 5" id="KW-0697">Rotamase</keyword>
<proteinExistence type="predicted"/>
<feature type="domain" description="PPIase FKBP-type" evidence="6">
    <location>
        <begin position="51"/>
        <end position="145"/>
    </location>
</feature>
<comment type="caution">
    <text evidence="7">The sequence shown here is derived from an EMBL/GenBank/DDBJ whole genome shotgun (WGS) entry which is preliminary data.</text>
</comment>
<comment type="catalytic activity">
    <reaction evidence="1 5">
        <text>[protein]-peptidylproline (omega=180) = [protein]-peptidylproline (omega=0)</text>
        <dbReference type="Rhea" id="RHEA:16237"/>
        <dbReference type="Rhea" id="RHEA-COMP:10747"/>
        <dbReference type="Rhea" id="RHEA-COMP:10748"/>
        <dbReference type="ChEBI" id="CHEBI:83833"/>
        <dbReference type="ChEBI" id="CHEBI:83834"/>
        <dbReference type="EC" id="5.2.1.8"/>
    </reaction>
</comment>
<reference evidence="7" key="1">
    <citation type="submission" date="2023-01" db="EMBL/GenBank/DDBJ databases">
        <title>Metagenome sequencing of chrysophaentin producing Chrysophaeum taylorii.</title>
        <authorList>
            <person name="Davison J."/>
            <person name="Bewley C."/>
        </authorList>
    </citation>
    <scope>NUCLEOTIDE SEQUENCE</scope>
    <source>
        <strain evidence="7">NIES-1699</strain>
    </source>
</reference>
<keyword evidence="8" id="KW-1185">Reference proteome</keyword>
<protein>
    <recommendedName>
        <fullName evidence="2 5">peptidylprolyl isomerase</fullName>
        <ecNumber evidence="2 5">5.2.1.8</ecNumber>
    </recommendedName>
</protein>
<evidence type="ECO:0000256" key="4">
    <source>
        <dbReference type="ARBA" id="ARBA00023235"/>
    </source>
</evidence>
<evidence type="ECO:0000256" key="2">
    <source>
        <dbReference type="ARBA" id="ARBA00013194"/>
    </source>
</evidence>
<dbReference type="AlphaFoldDB" id="A0AAD7UDG3"/>
<evidence type="ECO:0000313" key="7">
    <source>
        <dbReference type="EMBL" id="KAJ8603167.1"/>
    </source>
</evidence>
<evidence type="ECO:0000259" key="6">
    <source>
        <dbReference type="PROSITE" id="PS50059"/>
    </source>
</evidence>
<dbReference type="Pfam" id="PF00254">
    <property type="entry name" value="FKBP_C"/>
    <property type="match status" value="1"/>
</dbReference>
<sequence length="156" mass="16658">MMLLFLGLIVPRRDLVVQVPSRLIAPTSLVGAKSVEVEDIKVGTGDTVKADAKVSIDFQGWVGGFDGTQFADVKGPYIVPLGQGAIISGLEEALVGMRVGGTRRIVVPPELGYGRTGYPKDGERAGTIIPPDTTLYFQVRLRSIKLSQGAFGLNLF</sequence>
<keyword evidence="4 5" id="KW-0413">Isomerase</keyword>
<organism evidence="7 8">
    <name type="scientific">Chrysophaeum taylorii</name>
    <dbReference type="NCBI Taxonomy" id="2483200"/>
    <lineage>
        <taxon>Eukaryota</taxon>
        <taxon>Sar</taxon>
        <taxon>Stramenopiles</taxon>
        <taxon>Ochrophyta</taxon>
        <taxon>Pelagophyceae</taxon>
        <taxon>Pelagomonadales</taxon>
        <taxon>Pelagomonadaceae</taxon>
        <taxon>Chrysophaeum</taxon>
    </lineage>
</organism>
<dbReference type="SUPFAM" id="SSF54534">
    <property type="entry name" value="FKBP-like"/>
    <property type="match status" value="1"/>
</dbReference>
<dbReference type="Proteomes" id="UP001230188">
    <property type="component" value="Unassembled WGS sequence"/>
</dbReference>
<name>A0AAD7UDG3_9STRA</name>
<dbReference type="InterPro" id="IPR001179">
    <property type="entry name" value="PPIase_FKBP_dom"/>
</dbReference>
<dbReference type="PANTHER" id="PTHR43811:SF19">
    <property type="entry name" value="39 KDA FK506-BINDING NUCLEAR PROTEIN"/>
    <property type="match status" value="1"/>
</dbReference>
<dbReference type="PROSITE" id="PS50059">
    <property type="entry name" value="FKBP_PPIASE"/>
    <property type="match status" value="1"/>
</dbReference>
<dbReference type="PANTHER" id="PTHR43811">
    <property type="entry name" value="FKBP-TYPE PEPTIDYL-PROLYL CIS-TRANS ISOMERASE FKPA"/>
    <property type="match status" value="1"/>
</dbReference>